<evidence type="ECO:0000313" key="2">
    <source>
        <dbReference type="Proteomes" id="UP000030665"/>
    </source>
</evidence>
<keyword evidence="2" id="KW-1185">Reference proteome</keyword>
<sequence length="586" mass="63648">MDISPAPVIAIRMSMRFGVSTLCIICQSGNEITFSLVAFAPVAASWNADSTSAVKLSIDSIRIVTVLMSDTSADGFNVSQKISEQLFNGDKAGADFLTTNVFVIAFTPFVVVTHHTHAINDISHAVFVVVLATQYSRLHFPYADSYVFRFTEMTDELFIQSGWHLKLPLVLVVNNNNKASRCPQLQHFDIDSASPGRYTVPAPYKTGAGICTPELIKAIYDAPASFLSSTLTHARIMVGWAGEPKGSPVSLIAGSANPVQSATSEICTSGGGSISPIKEAAIMATIPVSPFLKIEVVNGKAVTTSLFGYLKLLRLAGVPGYISRVAVNPATGLRIPKHHTGLTRHKRVFLSTHVYSMAAQMGASSEAPVFPCVSGNANPVWAATNHGFASVGGSCKAHTQGAVTMTTTTTHPFLKIEVVNGKAVIFSLHVACHFKRMHQNIVDKIEYLNCSREFFTRNFIPGTYHIYDDSLRGYYITLDGLMLLQLGLSLRTMRYYESCIEAFHEAETSLNHTAFRHTTVTVIKNLMDALIDISVIADRVHKHAATETEYTGALVPHSLTVMQISADQALETASKMLMADVQEVRP</sequence>
<evidence type="ECO:0000313" key="1">
    <source>
        <dbReference type="EMBL" id="CDW60081.1"/>
    </source>
</evidence>
<dbReference type="Proteomes" id="UP000030665">
    <property type="component" value="Unassembled WGS sequence"/>
</dbReference>
<reference evidence="1" key="1">
    <citation type="submission" date="2014-01" db="EMBL/GenBank/DDBJ databases">
        <authorList>
            <person name="Aslett M."/>
        </authorList>
    </citation>
    <scope>NUCLEOTIDE SEQUENCE</scope>
</reference>
<protein>
    <submittedName>
        <fullName evidence="1">Phage ASH and Phage pRha domain containing protei n</fullName>
    </submittedName>
</protein>
<organism evidence="1 2">
    <name type="scientific">Trichuris trichiura</name>
    <name type="common">Whipworm</name>
    <name type="synonym">Trichocephalus trichiurus</name>
    <dbReference type="NCBI Taxonomy" id="36087"/>
    <lineage>
        <taxon>Eukaryota</taxon>
        <taxon>Metazoa</taxon>
        <taxon>Ecdysozoa</taxon>
        <taxon>Nematoda</taxon>
        <taxon>Enoplea</taxon>
        <taxon>Dorylaimia</taxon>
        <taxon>Trichinellida</taxon>
        <taxon>Trichuridae</taxon>
        <taxon>Trichuris</taxon>
    </lineage>
</organism>
<name>A0A077ZI72_TRITR</name>
<accession>A0A077ZI72</accession>
<dbReference type="Pfam" id="PF10554">
    <property type="entry name" value="Phage_ASH"/>
    <property type="match status" value="2"/>
</dbReference>
<dbReference type="InterPro" id="IPR018880">
    <property type="entry name" value="Phage_P4_Ash"/>
</dbReference>
<proteinExistence type="predicted"/>
<reference evidence="1" key="2">
    <citation type="submission" date="2014-03" db="EMBL/GenBank/DDBJ databases">
        <title>The whipworm genome and dual-species transcriptomics of an intimate host-pathogen interaction.</title>
        <authorList>
            <person name="Foth B.J."/>
            <person name="Tsai I.J."/>
            <person name="Reid A.J."/>
            <person name="Bancroft A.J."/>
            <person name="Nichol S."/>
            <person name="Tracey A."/>
            <person name="Holroyd N."/>
            <person name="Cotton J.A."/>
            <person name="Stanley E.J."/>
            <person name="Zarowiecki M."/>
            <person name="Liu J.Z."/>
            <person name="Huckvale T."/>
            <person name="Cooper P.J."/>
            <person name="Grencis R.K."/>
            <person name="Berriman M."/>
        </authorList>
    </citation>
    <scope>NUCLEOTIDE SEQUENCE [LARGE SCALE GENOMIC DNA]</scope>
</reference>
<gene>
    <name evidence="1" type="ORF">TTRE_0000843201</name>
</gene>
<dbReference type="AlphaFoldDB" id="A0A077ZI72"/>
<dbReference type="EMBL" id="HG806874">
    <property type="protein sequence ID" value="CDW60081.1"/>
    <property type="molecule type" value="Genomic_DNA"/>
</dbReference>